<protein>
    <submittedName>
        <fullName evidence="1">Uncharacterized protein</fullName>
    </submittedName>
</protein>
<proteinExistence type="predicted"/>
<name>A0A8S5PLH2_9CAUD</name>
<sequence length="91" mass="9495">MVDRPLLTVPVVRAPDFAGGLVVKDLCVLPSAGAEALGVVRGFCQVLHVDVPSVGVDLQVLSLLLIWLWGGADALNPARSGNAISRSVLRP</sequence>
<organism evidence="1">
    <name type="scientific">Myoviridae sp. ctisV53</name>
    <dbReference type="NCBI Taxonomy" id="2825156"/>
    <lineage>
        <taxon>Viruses</taxon>
        <taxon>Duplodnaviria</taxon>
        <taxon>Heunggongvirae</taxon>
        <taxon>Uroviricota</taxon>
        <taxon>Caudoviricetes</taxon>
    </lineage>
</organism>
<evidence type="ECO:0000313" key="1">
    <source>
        <dbReference type="EMBL" id="DAE08031.1"/>
    </source>
</evidence>
<dbReference type="EMBL" id="BK015461">
    <property type="protein sequence ID" value="DAE08031.1"/>
    <property type="molecule type" value="Genomic_DNA"/>
</dbReference>
<reference evidence="1" key="1">
    <citation type="journal article" date="2021" name="Proc. Natl. Acad. Sci. U.S.A.">
        <title>A Catalog of Tens of Thousands of Viruses from Human Metagenomes Reveals Hidden Associations with Chronic Diseases.</title>
        <authorList>
            <person name="Tisza M.J."/>
            <person name="Buck C.B."/>
        </authorList>
    </citation>
    <scope>NUCLEOTIDE SEQUENCE</scope>
    <source>
        <strain evidence="1">CtisV53</strain>
    </source>
</reference>
<accession>A0A8S5PLH2</accession>